<feature type="non-terminal residue" evidence="1">
    <location>
        <position position="1"/>
    </location>
</feature>
<sequence>YRNWTGDSEINQFLPPHQLLMLKLHMKNKLENFITATGQLE</sequence>
<dbReference type="AlphaFoldDB" id="A0A383BAX2"/>
<reference evidence="1" key="1">
    <citation type="submission" date="2018-05" db="EMBL/GenBank/DDBJ databases">
        <authorList>
            <person name="Lanie J.A."/>
            <person name="Ng W.-L."/>
            <person name="Kazmierczak K.M."/>
            <person name="Andrzejewski T.M."/>
            <person name="Davidsen T.M."/>
            <person name="Wayne K.J."/>
            <person name="Tettelin H."/>
            <person name="Glass J.I."/>
            <person name="Rusch D."/>
            <person name="Podicherti R."/>
            <person name="Tsui H.-C.T."/>
            <person name="Winkler M.E."/>
        </authorList>
    </citation>
    <scope>NUCLEOTIDE SEQUENCE</scope>
</reference>
<gene>
    <name evidence="1" type="ORF">METZ01_LOCUS470121</name>
</gene>
<dbReference type="EMBL" id="UINC01199033">
    <property type="protein sequence ID" value="SVE17267.1"/>
    <property type="molecule type" value="Genomic_DNA"/>
</dbReference>
<name>A0A383BAX2_9ZZZZ</name>
<organism evidence="1">
    <name type="scientific">marine metagenome</name>
    <dbReference type="NCBI Taxonomy" id="408172"/>
    <lineage>
        <taxon>unclassified sequences</taxon>
        <taxon>metagenomes</taxon>
        <taxon>ecological metagenomes</taxon>
    </lineage>
</organism>
<proteinExistence type="predicted"/>
<evidence type="ECO:0000313" key="1">
    <source>
        <dbReference type="EMBL" id="SVE17267.1"/>
    </source>
</evidence>
<accession>A0A383BAX2</accession>
<protein>
    <submittedName>
        <fullName evidence="1">Uncharacterized protein</fullName>
    </submittedName>
</protein>